<proteinExistence type="predicted"/>
<evidence type="ECO:0000256" key="1">
    <source>
        <dbReference type="SAM" id="SignalP"/>
    </source>
</evidence>
<dbReference type="Proteomes" id="UP000054495">
    <property type="component" value="Unassembled WGS sequence"/>
</dbReference>
<dbReference type="EMBL" id="KE124912">
    <property type="protein sequence ID" value="EPB75177.1"/>
    <property type="molecule type" value="Genomic_DNA"/>
</dbReference>
<evidence type="ECO:0000313" key="2">
    <source>
        <dbReference type="EMBL" id="EPB75177.1"/>
    </source>
</evidence>
<name>A0A0D6M5I8_9BILA</name>
<reference evidence="2 3" key="1">
    <citation type="submission" date="2013-05" db="EMBL/GenBank/DDBJ databases">
        <title>Draft genome of the parasitic nematode Anyclostoma ceylanicum.</title>
        <authorList>
            <person name="Mitreva M."/>
        </authorList>
    </citation>
    <scope>NUCLEOTIDE SEQUENCE [LARGE SCALE GENOMIC DNA]</scope>
</reference>
<feature type="chain" id="PRO_5002307452" evidence="1">
    <location>
        <begin position="19"/>
        <end position="163"/>
    </location>
</feature>
<keyword evidence="3" id="KW-1185">Reference proteome</keyword>
<gene>
    <name evidence="2" type="ORF">ANCCEY_05748</name>
</gene>
<protein>
    <submittedName>
        <fullName evidence="2">Uncharacterized protein</fullName>
    </submittedName>
</protein>
<sequence>MNQKAAFVLFLYFLHVNGLQDYEERRKFHDWLCQKRPSLPSCSSPYTMATYKKEMAAHSDKSSLGKQARAMGIRNTMRRDSGWWEDSDEDEDYEYYLWRNYPSYGYGGGYPYYGGYGGYGGGYGGYGGGLLGGLLRIGGGRQFGISTPIGGFGYSSGFGIGIG</sequence>
<evidence type="ECO:0000313" key="3">
    <source>
        <dbReference type="Proteomes" id="UP000054495"/>
    </source>
</evidence>
<organism evidence="2 3">
    <name type="scientific">Ancylostoma ceylanicum</name>
    <dbReference type="NCBI Taxonomy" id="53326"/>
    <lineage>
        <taxon>Eukaryota</taxon>
        <taxon>Metazoa</taxon>
        <taxon>Ecdysozoa</taxon>
        <taxon>Nematoda</taxon>
        <taxon>Chromadorea</taxon>
        <taxon>Rhabditida</taxon>
        <taxon>Rhabditina</taxon>
        <taxon>Rhabditomorpha</taxon>
        <taxon>Strongyloidea</taxon>
        <taxon>Ancylostomatidae</taxon>
        <taxon>Ancylostomatinae</taxon>
        <taxon>Ancylostoma</taxon>
    </lineage>
</organism>
<accession>A0A0D6M5I8</accession>
<dbReference type="AlphaFoldDB" id="A0A0D6M5I8"/>
<feature type="signal peptide" evidence="1">
    <location>
        <begin position="1"/>
        <end position="18"/>
    </location>
</feature>
<keyword evidence="1" id="KW-0732">Signal</keyword>